<dbReference type="Proteomes" id="UP000037507">
    <property type="component" value="Unassembled WGS sequence"/>
</dbReference>
<comment type="caution">
    <text evidence="6">The sequence shown here is derived from an EMBL/GenBank/DDBJ whole genome shotgun (WGS) entry which is preliminary data.</text>
</comment>
<name>A0A2T7UJC3_9BURK</name>
<accession>A0A2T7UJC3</accession>
<keyword evidence="2" id="KW-0963">Cytoplasm</keyword>
<evidence type="ECO:0000256" key="5">
    <source>
        <dbReference type="ARBA" id="ARBA00093797"/>
    </source>
</evidence>
<keyword evidence="6" id="KW-0966">Cell projection</keyword>
<dbReference type="STRING" id="1293045.H663_15355"/>
<keyword evidence="6" id="KW-0282">Flagellum</keyword>
<evidence type="ECO:0000313" key="6">
    <source>
        <dbReference type="EMBL" id="PVE44773.1"/>
    </source>
</evidence>
<comment type="subcellular location">
    <subcellularLocation>
        <location evidence="1">Cytoplasm</location>
        <location evidence="1">Cytosol</location>
    </subcellularLocation>
</comment>
<evidence type="ECO:0000313" key="7">
    <source>
        <dbReference type="Proteomes" id="UP000037507"/>
    </source>
</evidence>
<dbReference type="EMBL" id="LFYT02000001">
    <property type="protein sequence ID" value="PVE44773.1"/>
    <property type="molecule type" value="Genomic_DNA"/>
</dbReference>
<evidence type="ECO:0000256" key="1">
    <source>
        <dbReference type="ARBA" id="ARBA00004514"/>
    </source>
</evidence>
<dbReference type="RefSeq" id="WP_053176819.1">
    <property type="nucleotide sequence ID" value="NZ_LFYT02000001.1"/>
</dbReference>
<evidence type="ECO:0000256" key="4">
    <source>
        <dbReference type="ARBA" id="ARBA00023186"/>
    </source>
</evidence>
<proteinExistence type="predicted"/>
<gene>
    <name evidence="6" type="ORF">H663_001100</name>
</gene>
<dbReference type="InterPro" id="IPR008622">
    <property type="entry name" value="FliT"/>
</dbReference>
<keyword evidence="4" id="KW-0143">Chaperone</keyword>
<evidence type="ECO:0000256" key="3">
    <source>
        <dbReference type="ARBA" id="ARBA00022795"/>
    </source>
</evidence>
<dbReference type="Pfam" id="PF05400">
    <property type="entry name" value="FliT"/>
    <property type="match status" value="1"/>
</dbReference>
<keyword evidence="3" id="KW-1005">Bacterial flagellum biogenesis</keyword>
<dbReference type="Gene3D" id="1.20.58.380">
    <property type="entry name" value="Flagellar protein flit"/>
    <property type="match status" value="1"/>
</dbReference>
<dbReference type="OrthoDB" id="8687480at2"/>
<keyword evidence="7" id="KW-1185">Reference proteome</keyword>
<reference evidence="6" key="1">
    <citation type="submission" date="2017-04" db="EMBL/GenBank/DDBJ databases">
        <title>Unexpected and diverse lifestyles within the genus Limnohabitans.</title>
        <authorList>
            <person name="Kasalicky V."/>
            <person name="Mehrshad M."/>
            <person name="Andrei S.-A."/>
            <person name="Salcher M."/>
            <person name="Kratochvilova H."/>
            <person name="Simek K."/>
            <person name="Ghai R."/>
        </authorList>
    </citation>
    <scope>NUCLEOTIDE SEQUENCE [LARGE SCALE GENOMIC DNA]</scope>
    <source>
        <strain evidence="6">II-D5</strain>
    </source>
</reference>
<dbReference type="AlphaFoldDB" id="A0A2T7UJC3"/>
<evidence type="ECO:0000256" key="2">
    <source>
        <dbReference type="ARBA" id="ARBA00022490"/>
    </source>
</evidence>
<protein>
    <recommendedName>
        <fullName evidence="5">Flagellar protein FliT</fullName>
    </recommendedName>
</protein>
<sequence length="99" mass="11368">MPSQLIDYYRAIETTSSSMLESAKLGAWEAVIQSEGACAILISQLRHHSQNHALSIEDRHEKRRIMLQILRNDAQIRIMMDPWLEDLEKVMHGGNLVLN</sequence>
<dbReference type="GO" id="GO:0044781">
    <property type="term" value="P:bacterial-type flagellum organization"/>
    <property type="evidence" value="ECO:0007669"/>
    <property type="project" value="UniProtKB-KW"/>
</dbReference>
<organism evidence="6 7">
    <name type="scientific">Limnohabitans planktonicus II-D5</name>
    <dbReference type="NCBI Taxonomy" id="1293045"/>
    <lineage>
        <taxon>Bacteria</taxon>
        <taxon>Pseudomonadati</taxon>
        <taxon>Pseudomonadota</taxon>
        <taxon>Betaproteobacteria</taxon>
        <taxon>Burkholderiales</taxon>
        <taxon>Comamonadaceae</taxon>
        <taxon>Limnohabitans</taxon>
    </lineage>
</organism>
<keyword evidence="6" id="KW-0969">Cilium</keyword>